<organism evidence="2">
    <name type="scientific">viral metagenome</name>
    <dbReference type="NCBI Taxonomy" id="1070528"/>
    <lineage>
        <taxon>unclassified sequences</taxon>
        <taxon>metagenomes</taxon>
        <taxon>organismal metagenomes</taxon>
    </lineage>
</organism>
<reference evidence="2" key="1">
    <citation type="journal article" date="2020" name="Nature">
        <title>Giant virus diversity and host interactions through global metagenomics.</title>
        <authorList>
            <person name="Schulz F."/>
            <person name="Roux S."/>
            <person name="Paez-Espino D."/>
            <person name="Jungbluth S."/>
            <person name="Walsh D.A."/>
            <person name="Denef V.J."/>
            <person name="McMahon K.D."/>
            <person name="Konstantinidis K.T."/>
            <person name="Eloe-Fadrosh E.A."/>
            <person name="Kyrpides N.C."/>
            <person name="Woyke T."/>
        </authorList>
    </citation>
    <scope>NUCLEOTIDE SEQUENCE</scope>
    <source>
        <strain evidence="2">GVMAG-M-3300023179-132</strain>
    </source>
</reference>
<dbReference type="InterPro" id="IPR013087">
    <property type="entry name" value="Znf_C2H2_type"/>
</dbReference>
<proteinExistence type="predicted"/>
<feature type="domain" description="C2H2-type" evidence="1">
    <location>
        <begin position="54"/>
        <end position="76"/>
    </location>
</feature>
<dbReference type="EMBL" id="MN739735">
    <property type="protein sequence ID" value="QHT23844.1"/>
    <property type="molecule type" value="Genomic_DNA"/>
</dbReference>
<evidence type="ECO:0000313" key="2">
    <source>
        <dbReference type="EMBL" id="QHT23844.1"/>
    </source>
</evidence>
<evidence type="ECO:0000259" key="1">
    <source>
        <dbReference type="PROSITE" id="PS00028"/>
    </source>
</evidence>
<dbReference type="InterPro" id="IPR036236">
    <property type="entry name" value="Znf_C2H2_sf"/>
</dbReference>
<protein>
    <recommendedName>
        <fullName evidence="1">C2H2-type domain-containing protein</fullName>
    </recommendedName>
</protein>
<dbReference type="Gene3D" id="3.30.160.60">
    <property type="entry name" value="Classic Zinc Finger"/>
    <property type="match status" value="1"/>
</dbReference>
<dbReference type="PROSITE" id="PS00028">
    <property type="entry name" value="ZINC_FINGER_C2H2_1"/>
    <property type="match status" value="1"/>
</dbReference>
<name>A0A6C0E469_9ZZZZ</name>
<sequence length="341" mass="39841">MDTHFTALFTDENICYDISSNDNEKTKTKTLLTQKRRKMDTKIYGDKNKPFFFCETCDFKCRQNSDWERHLLSKKHNAVKKRQNDSSLTCVCGNSYKFRTGLAKHKKVCSVNTNIHVKNNDLIDLLLQQNNEFKEMIIEQNKNMINSLSNVVVNNTNNINSNNRTSFNLQFFLNEKCKNAFNLSEFMNSIQLDLMDLENVGKLGYVEGISNIIISKLKAMDVYSRPIHCADSKREIIYIKENDIWTKEENDNTRLRKTIKDITFRNCRNFYLFKEKHPDCVKCDSLHSDNYLKIVSESIGGKINSIADNENKIIRRIAREMYIDKSNYVTMNSDTFIDGIN</sequence>
<dbReference type="SUPFAM" id="SSF57667">
    <property type="entry name" value="beta-beta-alpha zinc fingers"/>
    <property type="match status" value="1"/>
</dbReference>
<dbReference type="AlphaFoldDB" id="A0A6C0E469"/>
<accession>A0A6C0E469</accession>